<protein>
    <submittedName>
        <fullName evidence="3">Uncharacterized protein</fullName>
    </submittedName>
</protein>
<sequence>MKIPLTQCNSRIDGFQARFPGLYQIYTETPERRRANVLESVNLALVMEKIKSLKKTSQKKEEGEEEKTPEEEDNEEPKSRERIIEEERDKEKATIVI</sequence>
<feature type="region of interest" description="Disordered" evidence="1">
    <location>
        <begin position="53"/>
        <end position="97"/>
    </location>
</feature>
<proteinExistence type="predicted"/>
<dbReference type="Proteomes" id="UP000095282">
    <property type="component" value="Unplaced"/>
</dbReference>
<dbReference type="AlphaFoldDB" id="A0A1I7U8Q0"/>
<feature type="compositionally biased region" description="Basic and acidic residues" evidence="1">
    <location>
        <begin position="76"/>
        <end position="97"/>
    </location>
</feature>
<evidence type="ECO:0000256" key="1">
    <source>
        <dbReference type="SAM" id="MobiDB-lite"/>
    </source>
</evidence>
<evidence type="ECO:0000313" key="2">
    <source>
        <dbReference type="Proteomes" id="UP000095282"/>
    </source>
</evidence>
<evidence type="ECO:0000313" key="3">
    <source>
        <dbReference type="WBParaSite" id="Csp11.Scaffold629.g15991.t1"/>
    </source>
</evidence>
<reference evidence="3" key="1">
    <citation type="submission" date="2016-11" db="UniProtKB">
        <authorList>
            <consortium name="WormBaseParasite"/>
        </authorList>
    </citation>
    <scope>IDENTIFICATION</scope>
</reference>
<keyword evidence="2" id="KW-1185">Reference proteome</keyword>
<feature type="compositionally biased region" description="Acidic residues" evidence="1">
    <location>
        <begin position="63"/>
        <end position="75"/>
    </location>
</feature>
<organism evidence="2 3">
    <name type="scientific">Caenorhabditis tropicalis</name>
    <dbReference type="NCBI Taxonomy" id="1561998"/>
    <lineage>
        <taxon>Eukaryota</taxon>
        <taxon>Metazoa</taxon>
        <taxon>Ecdysozoa</taxon>
        <taxon>Nematoda</taxon>
        <taxon>Chromadorea</taxon>
        <taxon>Rhabditida</taxon>
        <taxon>Rhabditina</taxon>
        <taxon>Rhabditomorpha</taxon>
        <taxon>Rhabditoidea</taxon>
        <taxon>Rhabditidae</taxon>
        <taxon>Peloderinae</taxon>
        <taxon>Caenorhabditis</taxon>
    </lineage>
</organism>
<name>A0A1I7U8Q0_9PELO</name>
<dbReference type="WBParaSite" id="Csp11.Scaffold629.g15991.t1">
    <property type="protein sequence ID" value="Csp11.Scaffold629.g15991.t1"/>
    <property type="gene ID" value="Csp11.Scaffold629.g15991"/>
</dbReference>
<accession>A0A1I7U8Q0</accession>